<evidence type="ECO:0000313" key="5">
    <source>
        <dbReference type="EMBL" id="SBT86351.1"/>
    </source>
</evidence>
<dbReference type="RefSeq" id="XP_028859521.1">
    <property type="nucleotide sequence ID" value="XM_029003049.1"/>
</dbReference>
<keyword evidence="3" id="KW-0949">S-adenosyl-L-methionine</keyword>
<dbReference type="OMA" id="GILCEYM"/>
<dbReference type="EMBL" id="FLQW01000151">
    <property type="protein sequence ID" value="SBS82157.1"/>
    <property type="molecule type" value="Genomic_DNA"/>
</dbReference>
<dbReference type="Gene3D" id="3.40.50.150">
    <property type="entry name" value="Vaccinia Virus protein VP39"/>
    <property type="match status" value="1"/>
</dbReference>
<dbReference type="EC" id="2.1.1.64" evidence="5"/>
<dbReference type="Proteomes" id="UP000219813">
    <property type="component" value="Chromosome 3"/>
</dbReference>
<keyword evidence="7" id="KW-1185">Reference proteome</keyword>
<dbReference type="GO" id="GO:0061542">
    <property type="term" value="F:3-demethylubiquinol 3-O-methyltransferase activity"/>
    <property type="evidence" value="ECO:0007669"/>
    <property type="project" value="UniProtKB-EC"/>
</dbReference>
<dbReference type="OrthoDB" id="3265906at2759"/>
<evidence type="ECO:0000313" key="4">
    <source>
        <dbReference type="EMBL" id="SBS82157.1"/>
    </source>
</evidence>
<protein>
    <submittedName>
        <fullName evidence="4 5">3-demethylubiquinone-9 3-methyltransferase, putative</fullName>
        <ecNumber evidence="5">2.1.1.64</ecNumber>
    </submittedName>
</protein>
<accession>A0A1A8VR63</accession>
<dbReference type="KEGG" id="pmal:PMUG01_03030700"/>
<dbReference type="EMBL" id="LT594624">
    <property type="protein sequence ID" value="SBT86351.1"/>
    <property type="molecule type" value="Genomic_DNA"/>
</dbReference>
<dbReference type="GO" id="GO:0010420">
    <property type="term" value="F:polyprenyldihydroxybenzoate methyltransferase activity"/>
    <property type="evidence" value="ECO:0007669"/>
    <property type="project" value="TreeGrafter"/>
</dbReference>
<dbReference type="GeneID" id="39866871"/>
<evidence type="ECO:0000313" key="7">
    <source>
        <dbReference type="Proteomes" id="UP000219813"/>
    </source>
</evidence>
<dbReference type="GO" id="GO:0005739">
    <property type="term" value="C:mitochondrion"/>
    <property type="evidence" value="ECO:0007669"/>
    <property type="project" value="TreeGrafter"/>
</dbReference>
<evidence type="ECO:0000256" key="1">
    <source>
        <dbReference type="ARBA" id="ARBA00022603"/>
    </source>
</evidence>
<reference evidence="4" key="1">
    <citation type="submission" date="2016-05" db="EMBL/GenBank/DDBJ databases">
        <authorList>
            <person name="Lavstsen T."/>
            <person name="Jespersen J.S."/>
        </authorList>
    </citation>
    <scope>NUCLEOTIDE SEQUENCE [LARGE SCALE GENOMIC DNA]</scope>
</reference>
<gene>
    <name evidence="5" type="primary">COQ3</name>
    <name evidence="4" type="ORF">PMALA_002940</name>
    <name evidence="5" type="ORF">PMUG01_03030700</name>
</gene>
<keyword evidence="1 4" id="KW-0489">Methyltransferase</keyword>
<dbReference type="AlphaFoldDB" id="A0A1A8VR63"/>
<dbReference type="GO" id="GO:0032259">
    <property type="term" value="P:methylation"/>
    <property type="evidence" value="ECO:0007669"/>
    <property type="project" value="UniProtKB-KW"/>
</dbReference>
<evidence type="ECO:0000256" key="2">
    <source>
        <dbReference type="ARBA" id="ARBA00022679"/>
    </source>
</evidence>
<dbReference type="Pfam" id="PF13489">
    <property type="entry name" value="Methyltransf_23"/>
    <property type="match status" value="1"/>
</dbReference>
<keyword evidence="4" id="KW-0830">Ubiquinone</keyword>
<reference evidence="5 7" key="3">
    <citation type="submission" date="2016-06" db="EMBL/GenBank/DDBJ databases">
        <authorList>
            <consortium name="Pathogen Informatics"/>
        </authorList>
    </citation>
    <scope>NUCLEOTIDE SEQUENCE [LARGE SCALE GENOMIC DNA]</scope>
</reference>
<dbReference type="VEuPathDB" id="PlasmoDB:PmUG01_03030700"/>
<proteinExistence type="predicted"/>
<sequence>MNNLPTKFKSKVIRKFAEVYKKFYSDKTFDEKEKVFFNNLENEWWKEKISGNGKCCDILDKIIGKNMYSLHDYNKQRFDFIFKNYEFIFFENLKKEKRNGKFKINILDVGCGGGILCEYMKNNIFYFLIKNDLISLKSEKNNEEPGNIEINIDGIDVSDKLIEVARKRQKKSEKVTDVHDYYNSSKAVIKEYFKGDRKNGTLQDNRITDDTKRRKKNCNVTVNLNYINCDIADLANSRQIEKKNYDIIISSEVIEHVPNDKKANFVKYISHLCNPMALVIFTTINKNILSYLYAILLAEYISGIIRRGTHDYDKFIGTNELNSICELYDLKNLTTEYVMYLPIIRNYCTTQKLKLLYLSSFVYKNGAKKRSSSYVGY</sequence>
<name>A0A1A8VR63_PLAMA</name>
<evidence type="ECO:0000256" key="3">
    <source>
        <dbReference type="ARBA" id="ARBA00022691"/>
    </source>
</evidence>
<evidence type="ECO:0000313" key="6">
    <source>
        <dbReference type="Proteomes" id="UP000078597"/>
    </source>
</evidence>
<dbReference type="InterPro" id="IPR029063">
    <property type="entry name" value="SAM-dependent_MTases_sf"/>
</dbReference>
<dbReference type="PANTHER" id="PTHR43464">
    <property type="entry name" value="METHYLTRANSFERASE"/>
    <property type="match status" value="1"/>
</dbReference>
<dbReference type="Proteomes" id="UP000078597">
    <property type="component" value="Unassembled WGS sequence"/>
</dbReference>
<dbReference type="SUPFAM" id="SSF53335">
    <property type="entry name" value="S-adenosyl-L-methionine-dependent methyltransferases"/>
    <property type="match status" value="1"/>
</dbReference>
<reference evidence="6" key="2">
    <citation type="submission" date="2016-05" db="EMBL/GenBank/DDBJ databases">
        <authorList>
            <person name="Naeem Raeece"/>
        </authorList>
    </citation>
    <scope>NUCLEOTIDE SEQUENCE [LARGE SCALE GENOMIC DNA]</scope>
</reference>
<dbReference type="PANTHER" id="PTHR43464:SF19">
    <property type="entry name" value="UBIQUINONE BIOSYNTHESIS O-METHYLTRANSFERASE, MITOCHONDRIAL"/>
    <property type="match status" value="1"/>
</dbReference>
<organism evidence="4 6">
    <name type="scientific">Plasmodium malariae</name>
    <dbReference type="NCBI Taxonomy" id="5858"/>
    <lineage>
        <taxon>Eukaryota</taxon>
        <taxon>Sar</taxon>
        <taxon>Alveolata</taxon>
        <taxon>Apicomplexa</taxon>
        <taxon>Aconoidasida</taxon>
        <taxon>Haemosporida</taxon>
        <taxon>Plasmodiidae</taxon>
        <taxon>Plasmodium</taxon>
        <taxon>Plasmodium (Plasmodium)</taxon>
    </lineage>
</organism>
<keyword evidence="2 4" id="KW-0808">Transferase</keyword>